<evidence type="ECO:0000313" key="7">
    <source>
        <dbReference type="EMBL" id="RZU47797.1"/>
    </source>
</evidence>
<feature type="transmembrane region" description="Helical" evidence="6">
    <location>
        <begin position="48"/>
        <end position="67"/>
    </location>
</feature>
<evidence type="ECO:0000256" key="4">
    <source>
        <dbReference type="ARBA" id="ARBA00022989"/>
    </source>
</evidence>
<organism evidence="7 8">
    <name type="scientific">Fluviicoccus keumensis</name>
    <dbReference type="NCBI Taxonomy" id="1435465"/>
    <lineage>
        <taxon>Bacteria</taxon>
        <taxon>Pseudomonadati</taxon>
        <taxon>Pseudomonadota</taxon>
        <taxon>Gammaproteobacteria</taxon>
        <taxon>Moraxellales</taxon>
        <taxon>Moraxellaceae</taxon>
        <taxon>Fluviicoccus</taxon>
    </lineage>
</organism>
<evidence type="ECO:0000256" key="2">
    <source>
        <dbReference type="ARBA" id="ARBA00022475"/>
    </source>
</evidence>
<evidence type="ECO:0000256" key="1">
    <source>
        <dbReference type="ARBA" id="ARBA00004651"/>
    </source>
</evidence>
<protein>
    <submittedName>
        <fullName evidence="7">ATP synthase protein I</fullName>
    </submittedName>
</protein>
<keyword evidence="4 6" id="KW-1133">Transmembrane helix</keyword>
<keyword evidence="8" id="KW-1185">Reference proteome</keyword>
<sequence>MLSGVHSGMSAGIGAGIAVAGSAYFAVQAFRHAGAASARQIVKSFYKGAAGKFALTVLLFAAAFGMVPNLQAGWVLTGFFLVQLVAWLSPLRDALRDRS</sequence>
<dbReference type="Pfam" id="PF03899">
    <property type="entry name" value="ATP-synt_I"/>
    <property type="match status" value="1"/>
</dbReference>
<proteinExistence type="predicted"/>
<dbReference type="GO" id="GO:0005886">
    <property type="term" value="C:plasma membrane"/>
    <property type="evidence" value="ECO:0007669"/>
    <property type="project" value="UniProtKB-SubCell"/>
</dbReference>
<reference evidence="7 8" key="1">
    <citation type="submission" date="2019-02" db="EMBL/GenBank/DDBJ databases">
        <title>Genomic Encyclopedia of Type Strains, Phase IV (KMG-IV): sequencing the most valuable type-strain genomes for metagenomic binning, comparative biology and taxonomic classification.</title>
        <authorList>
            <person name="Goeker M."/>
        </authorList>
    </citation>
    <scope>NUCLEOTIDE SEQUENCE [LARGE SCALE GENOMIC DNA]</scope>
    <source>
        <strain evidence="7 8">DSM 105135</strain>
    </source>
</reference>
<feature type="transmembrane region" description="Helical" evidence="6">
    <location>
        <begin position="73"/>
        <end position="91"/>
    </location>
</feature>
<dbReference type="EMBL" id="SHKX01000010">
    <property type="protein sequence ID" value="RZU47797.1"/>
    <property type="molecule type" value="Genomic_DNA"/>
</dbReference>
<comment type="caution">
    <text evidence="7">The sequence shown here is derived from an EMBL/GenBank/DDBJ whole genome shotgun (WGS) entry which is preliminary data.</text>
</comment>
<evidence type="ECO:0000313" key="8">
    <source>
        <dbReference type="Proteomes" id="UP000292423"/>
    </source>
</evidence>
<feature type="transmembrane region" description="Helical" evidence="6">
    <location>
        <begin position="6"/>
        <end position="27"/>
    </location>
</feature>
<keyword evidence="2" id="KW-1003">Cell membrane</keyword>
<keyword evidence="3 6" id="KW-0812">Transmembrane</keyword>
<keyword evidence="5 6" id="KW-0472">Membrane</keyword>
<accession>A0A4Q7ZB18</accession>
<gene>
    <name evidence="7" type="ORF">EV700_0764</name>
</gene>
<comment type="subcellular location">
    <subcellularLocation>
        <location evidence="1">Cell membrane</location>
        <topology evidence="1">Multi-pass membrane protein</topology>
    </subcellularLocation>
</comment>
<evidence type="ECO:0000256" key="5">
    <source>
        <dbReference type="ARBA" id="ARBA00023136"/>
    </source>
</evidence>
<evidence type="ECO:0000256" key="6">
    <source>
        <dbReference type="SAM" id="Phobius"/>
    </source>
</evidence>
<dbReference type="Proteomes" id="UP000292423">
    <property type="component" value="Unassembled WGS sequence"/>
</dbReference>
<dbReference type="AlphaFoldDB" id="A0A4Q7ZB18"/>
<dbReference type="InterPro" id="IPR005598">
    <property type="entry name" value="ATP_synth_I"/>
</dbReference>
<name>A0A4Q7ZB18_9GAMM</name>
<evidence type="ECO:0000256" key="3">
    <source>
        <dbReference type="ARBA" id="ARBA00022692"/>
    </source>
</evidence>